<gene>
    <name evidence="1" type="ORF">K2F26_12440</name>
</gene>
<keyword evidence="2" id="KW-1185">Reference proteome</keyword>
<reference evidence="1 2" key="1">
    <citation type="journal article" date="2022" name="J. Am. Chem. Soc.">
        <title>Biosynthesis of Guanitoxin Enables Global Environmental Detection in Freshwater Cyanobacteria.</title>
        <authorList>
            <person name="Lima S.T."/>
            <person name="Fallon T.R."/>
            <person name="Cordoza J.L."/>
            <person name="Chekan J.R."/>
            <person name="Delbaje E."/>
            <person name="Hopiavuori A.R."/>
            <person name="Alvarenga D.O."/>
            <person name="Wood S.M."/>
            <person name="Luhavaya H."/>
            <person name="Baumgartner J.T."/>
            <person name="Dorr F.A."/>
            <person name="Etchegaray A."/>
            <person name="Pinto E."/>
            <person name="McKinnie S.M.K."/>
            <person name="Fiore M.F."/>
            <person name="Moore B.S."/>
        </authorList>
    </citation>
    <scope>NUCLEOTIDE SEQUENCE [LARGE SCALE GENOMIC DNA]</scope>
    <source>
        <strain evidence="1 2">ITEP-024</strain>
    </source>
</reference>
<sequence length="53" mass="5872">METLIDPSERSILVFQPHSLPLLLLGNDVLPVLDGLGVNITVEDVFSWVKRKG</sequence>
<dbReference type="EMBL" id="CP080598">
    <property type="protein sequence ID" value="QYX29800.1"/>
    <property type="molecule type" value="Genomic_DNA"/>
</dbReference>
<organism evidence="1 2">
    <name type="scientific">Sphaerospermopsis torques-reginae ITEP-024</name>
    <dbReference type="NCBI Taxonomy" id="984208"/>
    <lineage>
        <taxon>Bacteria</taxon>
        <taxon>Bacillati</taxon>
        <taxon>Cyanobacteriota</taxon>
        <taxon>Cyanophyceae</taxon>
        <taxon>Nostocales</taxon>
        <taxon>Aphanizomenonaceae</taxon>
        <taxon>Sphaerospermopsis</taxon>
        <taxon>Sphaerospermopsis torques-reginae</taxon>
    </lineage>
</organism>
<evidence type="ECO:0000313" key="2">
    <source>
        <dbReference type="Proteomes" id="UP000826540"/>
    </source>
</evidence>
<dbReference type="RefSeq" id="WP_220608074.1">
    <property type="nucleotide sequence ID" value="NZ_CP080598.1"/>
</dbReference>
<accession>A0ABX8WTS4</accession>
<protein>
    <submittedName>
        <fullName evidence="1">Uncharacterized protein</fullName>
    </submittedName>
</protein>
<dbReference type="Proteomes" id="UP000826540">
    <property type="component" value="Chromosome"/>
</dbReference>
<name>A0ABX8WTS4_9CYAN</name>
<proteinExistence type="predicted"/>
<evidence type="ECO:0000313" key="1">
    <source>
        <dbReference type="EMBL" id="QYX29800.1"/>
    </source>
</evidence>